<evidence type="ECO:0000256" key="1">
    <source>
        <dbReference type="SAM" id="MobiDB-lite"/>
    </source>
</evidence>
<sequence>MKATATEVLARLDERLARSPVRDGFVERQHFADAAAALWLEGELVHLEDLVLFDAHMNVRTPTHELTRAHAVLRVRRQIFGHAPDWALSRDGLRQLTGRGGGVAPPESSREGEGAVGPEVEAGEPDEVGAPDPLTEEFAAIDAVLARSTSAGRRCDARD</sequence>
<reference evidence="2" key="1">
    <citation type="submission" date="2006-06" db="EMBL/GenBank/DDBJ databases">
        <title>Complete sequence of Plasmid 1 of Chelativorans sp. BNC1.</title>
        <authorList>
            <consortium name="US DOE Joint Genome Institute"/>
            <person name="Copeland A."/>
            <person name="Lucas S."/>
            <person name="Lapidus A."/>
            <person name="Barry K."/>
            <person name="Detter J.C."/>
            <person name="Glavina del Rio T."/>
            <person name="Hammon N."/>
            <person name="Israni S."/>
            <person name="Dalin E."/>
            <person name="Tice H."/>
            <person name="Pitluck S."/>
            <person name="Chertkov O."/>
            <person name="Brettin T."/>
            <person name="Bruce D."/>
            <person name="Han C."/>
            <person name="Tapia R."/>
            <person name="Gilna P."/>
            <person name="Schmutz J."/>
            <person name="Larimer F."/>
            <person name="Land M."/>
            <person name="Hauser L."/>
            <person name="Kyrpides N."/>
            <person name="Mikhailova N."/>
            <person name="Richardson P."/>
        </authorList>
    </citation>
    <scope>NUCLEOTIDE SEQUENCE</scope>
    <source>
        <strain evidence="2">BNC1</strain>
        <plasmid evidence="2">1</plasmid>
    </source>
</reference>
<keyword evidence="2" id="KW-0614">Plasmid</keyword>
<dbReference type="HOGENOM" id="CLU_122710_0_0_5"/>
<geneLocation type="plasmid" evidence="2">
    <name>1</name>
</geneLocation>
<dbReference type="KEGG" id="mes:Meso_4395"/>
<name>Q11MK7_CHESB</name>
<accession>Q11MK7</accession>
<evidence type="ECO:0000313" key="2">
    <source>
        <dbReference type="EMBL" id="ABG61362.1"/>
    </source>
</evidence>
<organism evidence="2">
    <name type="scientific">Chelativorans sp. (strain BNC1)</name>
    <dbReference type="NCBI Taxonomy" id="266779"/>
    <lineage>
        <taxon>Bacteria</taxon>
        <taxon>Pseudomonadati</taxon>
        <taxon>Pseudomonadota</taxon>
        <taxon>Alphaproteobacteria</taxon>
        <taxon>Hyphomicrobiales</taxon>
        <taxon>Phyllobacteriaceae</taxon>
        <taxon>Chelativorans</taxon>
    </lineage>
</organism>
<dbReference type="EMBL" id="CP000389">
    <property type="protein sequence ID" value="ABG61362.1"/>
    <property type="molecule type" value="Genomic_DNA"/>
</dbReference>
<protein>
    <submittedName>
        <fullName evidence="2">Uncharacterized protein</fullName>
    </submittedName>
</protein>
<feature type="region of interest" description="Disordered" evidence="1">
    <location>
        <begin position="94"/>
        <end position="133"/>
    </location>
</feature>
<proteinExistence type="predicted"/>
<gene>
    <name evidence="2" type="ordered locus">Meso_4395</name>
</gene>
<dbReference type="AlphaFoldDB" id="Q11MK7"/>